<feature type="region of interest" description="Disordered" evidence="1">
    <location>
        <begin position="37"/>
        <end position="60"/>
    </location>
</feature>
<feature type="compositionally biased region" description="Basic and acidic residues" evidence="1">
    <location>
        <begin position="47"/>
        <end position="60"/>
    </location>
</feature>
<reference evidence="3" key="2">
    <citation type="submission" date="2020-09" db="EMBL/GenBank/DDBJ databases">
        <authorList>
            <person name="Sun Q."/>
            <person name="Zhou Y."/>
        </authorList>
    </citation>
    <scope>NUCLEOTIDE SEQUENCE</scope>
    <source>
        <strain evidence="3">CGMCC 1.12754</strain>
    </source>
</reference>
<keyword evidence="2" id="KW-0472">Membrane</keyword>
<evidence type="ECO:0000256" key="1">
    <source>
        <dbReference type="SAM" id="MobiDB-lite"/>
    </source>
</evidence>
<dbReference type="AlphaFoldDB" id="A0A917M7G4"/>
<dbReference type="PROSITE" id="PS51257">
    <property type="entry name" value="PROKAR_LIPOPROTEIN"/>
    <property type="match status" value="1"/>
</dbReference>
<protein>
    <recommendedName>
        <fullName evidence="5">Lipoprotein</fullName>
    </recommendedName>
</protein>
<name>A0A917M7G4_9BACI</name>
<evidence type="ECO:0008006" key="5">
    <source>
        <dbReference type="Google" id="ProtNLM"/>
    </source>
</evidence>
<keyword evidence="4" id="KW-1185">Reference proteome</keyword>
<reference evidence="3" key="1">
    <citation type="journal article" date="2014" name="Int. J. Syst. Evol. Microbiol.">
        <title>Complete genome sequence of Corynebacterium casei LMG S-19264T (=DSM 44701T), isolated from a smear-ripened cheese.</title>
        <authorList>
            <consortium name="US DOE Joint Genome Institute (JGI-PGF)"/>
            <person name="Walter F."/>
            <person name="Albersmeier A."/>
            <person name="Kalinowski J."/>
            <person name="Ruckert C."/>
        </authorList>
    </citation>
    <scope>NUCLEOTIDE SEQUENCE</scope>
    <source>
        <strain evidence="3">CGMCC 1.12754</strain>
    </source>
</reference>
<comment type="caution">
    <text evidence="3">The sequence shown here is derived from an EMBL/GenBank/DDBJ whole genome shotgun (WGS) entry which is preliminary data.</text>
</comment>
<evidence type="ECO:0000256" key="2">
    <source>
        <dbReference type="SAM" id="Phobius"/>
    </source>
</evidence>
<dbReference type="EMBL" id="BMFR01000014">
    <property type="protein sequence ID" value="GGG82322.1"/>
    <property type="molecule type" value="Genomic_DNA"/>
</dbReference>
<proteinExistence type="predicted"/>
<evidence type="ECO:0000313" key="4">
    <source>
        <dbReference type="Proteomes" id="UP000622860"/>
    </source>
</evidence>
<gene>
    <name evidence="3" type="ORF">GCM10011398_29780</name>
</gene>
<accession>A0A917M7G4</accession>
<keyword evidence="2" id="KW-0812">Transmembrane</keyword>
<sequence>MKQKVKIFIHLSIYIMLLFILVSCDNNSVDNKNSIEKDVQTTSKNSSQEENKNNHLDNDNKMDLVSTWDHPIKEDVYNISESCESKSLIAPDYTDENVIVFIQDLNEKDRIIEFSRTDMKCKVLYETKGIGNMTGTDGKLFWTEYDTRSITNVDWKIKSYDFENHNVKTVRTGKSYKDTPPPTVRANNSTVNWIEYTTTNSEVISQLVKLDLNSNEPEILSKATLHETVKQKGEYFIIQQGIKNGVLLYKSIFKNDQKNFDISLYSNKGNHKSYIQKDKILDFTSNEKFFVYTGEGYLKAKSHDSNNDEIIYSTDNLLTVDSPILFGDHYIIFRFAMNDVYIGDLRKKIYYKLTKNNSIVSKPIENNGLVSFATRDKNEITKFHVLNLKEIN</sequence>
<evidence type="ECO:0000313" key="3">
    <source>
        <dbReference type="EMBL" id="GGG82322.1"/>
    </source>
</evidence>
<feature type="transmembrane region" description="Helical" evidence="2">
    <location>
        <begin position="7"/>
        <end position="23"/>
    </location>
</feature>
<dbReference type="Proteomes" id="UP000622860">
    <property type="component" value="Unassembled WGS sequence"/>
</dbReference>
<dbReference type="RefSeq" id="WP_188456171.1">
    <property type="nucleotide sequence ID" value="NZ_BMFR01000014.1"/>
</dbReference>
<keyword evidence="2" id="KW-1133">Transmembrane helix</keyword>
<organism evidence="3 4">
    <name type="scientific">Virgibacillus oceani</name>
    <dbReference type="NCBI Taxonomy" id="1479511"/>
    <lineage>
        <taxon>Bacteria</taxon>
        <taxon>Bacillati</taxon>
        <taxon>Bacillota</taxon>
        <taxon>Bacilli</taxon>
        <taxon>Bacillales</taxon>
        <taxon>Bacillaceae</taxon>
        <taxon>Virgibacillus</taxon>
    </lineage>
</organism>